<dbReference type="EMBL" id="GGEC01056416">
    <property type="protein sequence ID" value="MBX36900.1"/>
    <property type="molecule type" value="Transcribed_RNA"/>
</dbReference>
<organism evidence="1">
    <name type="scientific">Rhizophora mucronata</name>
    <name type="common">Asiatic mangrove</name>
    <dbReference type="NCBI Taxonomy" id="61149"/>
    <lineage>
        <taxon>Eukaryota</taxon>
        <taxon>Viridiplantae</taxon>
        <taxon>Streptophyta</taxon>
        <taxon>Embryophyta</taxon>
        <taxon>Tracheophyta</taxon>
        <taxon>Spermatophyta</taxon>
        <taxon>Magnoliopsida</taxon>
        <taxon>eudicotyledons</taxon>
        <taxon>Gunneridae</taxon>
        <taxon>Pentapetalae</taxon>
        <taxon>rosids</taxon>
        <taxon>fabids</taxon>
        <taxon>Malpighiales</taxon>
        <taxon>Rhizophoraceae</taxon>
        <taxon>Rhizophora</taxon>
    </lineage>
</organism>
<sequence length="33" mass="3659">MCRIASTPCLSTRLKRFWILSQLELGSSAACCL</sequence>
<name>A0A2P2N346_RHIMU</name>
<proteinExistence type="predicted"/>
<dbReference type="AlphaFoldDB" id="A0A2P2N346"/>
<evidence type="ECO:0000313" key="1">
    <source>
        <dbReference type="EMBL" id="MBX36900.1"/>
    </source>
</evidence>
<accession>A0A2P2N346</accession>
<reference evidence="1" key="1">
    <citation type="submission" date="2018-02" db="EMBL/GenBank/DDBJ databases">
        <title>Rhizophora mucronata_Transcriptome.</title>
        <authorList>
            <person name="Meera S.P."/>
            <person name="Sreeshan A."/>
            <person name="Augustine A."/>
        </authorList>
    </citation>
    <scope>NUCLEOTIDE SEQUENCE</scope>
    <source>
        <tissue evidence="1">Leaf</tissue>
    </source>
</reference>
<protein>
    <submittedName>
        <fullName evidence="1">Uncharacterized protein</fullName>
    </submittedName>
</protein>